<organism evidence="1 2">
    <name type="scientific">Zophobas morio</name>
    <dbReference type="NCBI Taxonomy" id="2755281"/>
    <lineage>
        <taxon>Eukaryota</taxon>
        <taxon>Metazoa</taxon>
        <taxon>Ecdysozoa</taxon>
        <taxon>Arthropoda</taxon>
        <taxon>Hexapoda</taxon>
        <taxon>Insecta</taxon>
        <taxon>Pterygota</taxon>
        <taxon>Neoptera</taxon>
        <taxon>Endopterygota</taxon>
        <taxon>Coleoptera</taxon>
        <taxon>Polyphaga</taxon>
        <taxon>Cucujiformia</taxon>
        <taxon>Tenebrionidae</taxon>
        <taxon>Zophobas</taxon>
    </lineage>
</organism>
<evidence type="ECO:0000313" key="2">
    <source>
        <dbReference type="Proteomes" id="UP001168821"/>
    </source>
</evidence>
<sequence>MYATHNSCVRFSGVIDVSSWKPRANLGLLSQDIRQWCWLDGGNDIDLTADAPDAASLITNQQQTYPALPSCILCIIRRPHVLERGRGGLINDCDAAADV</sequence>
<accession>A0AA38HQU7</accession>
<comment type="caution">
    <text evidence="1">The sequence shown here is derived from an EMBL/GenBank/DDBJ whole genome shotgun (WGS) entry which is preliminary data.</text>
</comment>
<evidence type="ECO:0000313" key="1">
    <source>
        <dbReference type="EMBL" id="KAJ3642235.1"/>
    </source>
</evidence>
<proteinExistence type="predicted"/>
<dbReference type="EMBL" id="JALNTZ010000008">
    <property type="protein sequence ID" value="KAJ3642235.1"/>
    <property type="molecule type" value="Genomic_DNA"/>
</dbReference>
<protein>
    <submittedName>
        <fullName evidence="1">Uncharacterized protein</fullName>
    </submittedName>
</protein>
<dbReference type="AlphaFoldDB" id="A0AA38HQU7"/>
<name>A0AA38HQU7_9CUCU</name>
<gene>
    <name evidence="1" type="ORF">Zmor_025038</name>
</gene>
<reference evidence="1" key="1">
    <citation type="journal article" date="2023" name="G3 (Bethesda)">
        <title>Whole genome assemblies of Zophobas morio and Tenebrio molitor.</title>
        <authorList>
            <person name="Kaur S."/>
            <person name="Stinson S.A."/>
            <person name="diCenzo G.C."/>
        </authorList>
    </citation>
    <scope>NUCLEOTIDE SEQUENCE</scope>
    <source>
        <strain evidence="1">QUZm001</strain>
    </source>
</reference>
<dbReference type="Proteomes" id="UP001168821">
    <property type="component" value="Unassembled WGS sequence"/>
</dbReference>
<keyword evidence="2" id="KW-1185">Reference proteome</keyword>